<comment type="caution">
    <text evidence="2">The sequence shown here is derived from an EMBL/GenBank/DDBJ whole genome shotgun (WGS) entry which is preliminary data.</text>
</comment>
<protein>
    <submittedName>
        <fullName evidence="2">Uncharacterized protein</fullName>
    </submittedName>
</protein>
<proteinExistence type="predicted"/>
<evidence type="ECO:0000313" key="2">
    <source>
        <dbReference type="EMBL" id="KAK8222721.1"/>
    </source>
</evidence>
<name>A0ABR1Y965_9PEZI</name>
<dbReference type="EMBL" id="JBBWRZ010000015">
    <property type="protein sequence ID" value="KAK8222721.1"/>
    <property type="molecule type" value="Genomic_DNA"/>
</dbReference>
<sequence>MSDPRHAMLQHPKKKEKVDLMKQMVPGVQSLAAHPGTTMTSTRELSSGKQLFSISGARTTNVLLACLEPSAGATSVEGHSNAKISRRKQLFSNPDARTTNGVLTSLETKTSGQSMNIAGQSPVWEVVETTMLSTRVTSFGTIVQTRVKDFIVRERIPNGHQVASAPNYFKINNNKQASASHSEKKPAIVILPQQEAKGGNALRQPQAPDKVQPEAVQMGPSCPVDPSRPHGALMSTAYCLPAKGLGSNKHTLRNDIKASVANVTSAARLQRGASITHVPGPGLRSDPHGKTDCYFSGSKTAENQVRSTSVTSSGTVVSYKPAMPVVQTKDNGHRPSAKTPSMPTVQKDDLLRPSGPLTPAVNSHQPKVPAAPKKNHGARTSVLDTKAPKMPIVQKDDLRRAPVLATPAVVSHQPKTPAAPKKAHGRQESVLDEKAASGHPSASLRAPSQAVTVLLRSPPQANKQRSVSNETEKTVRPCKVSNAFPKRINGKFRRSTVLGLFPGQHRPGKY</sequence>
<gene>
    <name evidence="2" type="ORF">HDK90DRAFT_471033</name>
</gene>
<feature type="region of interest" description="Disordered" evidence="1">
    <location>
        <begin position="74"/>
        <end position="96"/>
    </location>
</feature>
<reference evidence="2 3" key="1">
    <citation type="submission" date="2024-04" db="EMBL/GenBank/DDBJ databases">
        <title>Phyllosticta paracitricarpa is synonymous to the EU quarantine fungus P. citricarpa based on phylogenomic analyses.</title>
        <authorList>
            <consortium name="Lawrence Berkeley National Laboratory"/>
            <person name="Van Ingen-Buijs V.A."/>
            <person name="Van Westerhoven A.C."/>
            <person name="Haridas S."/>
            <person name="Skiadas P."/>
            <person name="Martin F."/>
            <person name="Groenewald J.Z."/>
            <person name="Crous P.W."/>
            <person name="Seidl M.F."/>
        </authorList>
    </citation>
    <scope>NUCLEOTIDE SEQUENCE [LARGE SCALE GENOMIC DNA]</scope>
    <source>
        <strain evidence="2 3">CBS 123374</strain>
    </source>
</reference>
<feature type="region of interest" description="Disordered" evidence="1">
    <location>
        <begin position="326"/>
        <end position="379"/>
    </location>
</feature>
<organism evidence="2 3">
    <name type="scientific">Phyllosticta capitalensis</name>
    <dbReference type="NCBI Taxonomy" id="121624"/>
    <lineage>
        <taxon>Eukaryota</taxon>
        <taxon>Fungi</taxon>
        <taxon>Dikarya</taxon>
        <taxon>Ascomycota</taxon>
        <taxon>Pezizomycotina</taxon>
        <taxon>Dothideomycetes</taxon>
        <taxon>Dothideomycetes incertae sedis</taxon>
        <taxon>Botryosphaeriales</taxon>
        <taxon>Phyllostictaceae</taxon>
        <taxon>Phyllosticta</taxon>
    </lineage>
</organism>
<evidence type="ECO:0000313" key="3">
    <source>
        <dbReference type="Proteomes" id="UP001492380"/>
    </source>
</evidence>
<keyword evidence="3" id="KW-1185">Reference proteome</keyword>
<feature type="region of interest" description="Disordered" evidence="1">
    <location>
        <begin position="410"/>
        <end position="447"/>
    </location>
</feature>
<evidence type="ECO:0000256" key="1">
    <source>
        <dbReference type="SAM" id="MobiDB-lite"/>
    </source>
</evidence>
<feature type="compositionally biased region" description="Basic and acidic residues" evidence="1">
    <location>
        <begin position="425"/>
        <end position="436"/>
    </location>
</feature>
<dbReference type="Proteomes" id="UP001492380">
    <property type="component" value="Unassembled WGS sequence"/>
</dbReference>
<accession>A0ABR1Y965</accession>